<feature type="compositionally biased region" description="Basic and acidic residues" evidence="1">
    <location>
        <begin position="483"/>
        <end position="508"/>
    </location>
</feature>
<feature type="compositionally biased region" description="Basic and acidic residues" evidence="1">
    <location>
        <begin position="633"/>
        <end position="652"/>
    </location>
</feature>
<sequence>MESEDLTAHPGFSNDKYSMLIVIGALYRPHILDYIVVEIERGIRAWDVDLTVCNLDEQLKLFVSQHSSYQSKDIRDVLDIKVVVNPSEGLLYSEVHSLISSIPRHKLLVLTGQSLEDSGDLVLHTGQFTPNDFNQIFSDEEVQALLNSVSIHGKANLTISCPKTGKWKNSVLGKHSIHDIIDIKVNPLMVLPKMGGLQEFTDHLFESSEPQSPFDLLEPPGTVGFLKLCRPCCYVFPGGRGDCAFFAVNGFNVLVNGGADPRSCFWKLVRHLDRVDSVLLTHVGTDNLPGVNSLLERKVAELEENNTDSQEKEQWVKNLISPELGVVFLNAPNRLKKLQGDPNVLRSSDLAALILQHLEKLKISPEPLLRNSSGSIEPVILFQKMGVGCLELYILNPVKRSKEVESFMNIWPDSSSKSKSLDGHLTSLVSICALLVWHPANPVEKIIRVLFPGSTPQGKIMDGLERLKHLEFLKRPVVCSKDFETPKTEKNPKVAESHDSPKSGKSESRPSNSASKDRALRGDQELKDKSKGMNGNDSKSEEKLKSAESNVKQKPSRLVTRKESLKDKSNEKTNISDSKKQENGQRKLPGSKDSSVRRPKLDSKTEERKSLGKDIKKTSTGLPNSSKPGNVKNEVKLNKQAEDKAKNFKTNKEQQNQKLSTDSEDVNRSAMSSPEDMTAAFLEMDQEQHELLVKRQTVDSGNLKNVSTGSVQSCPSKATASARPSVKIKNEHCVNLDLTPTEYTLLDGALKENISTDGHEEVCVSPDEKTLELTSPRSGPNSAGHTPYHLSPEETWASKDHSSFGVKMCLGSESQQMGLSKFSESGCPKSNQESISTSSKEKHSSFLSLSSFKDIMPDISPSVTTTHSMPAEVSSPQSTEVDESLSMSFEQVLPTVSESTNEDETFYSNGHHVSSDFKVGMSLSLKKSHTQRASHDGSEGCPSGPQGLLFDATHDVDLCLVSPCEFKHFKPDGDQEDPLSPGFSNTSPLNLSDDSDHSQDAAKPLPSSCSGNKATHPTQETPLTSSSDYFPMATDSDVHLGLEDCPSITADGLLDSDEEGGVHFQTQNLNDGLNSYRGNHSLPKDPPPAPVKDLPPLPPQPGACMPDPVSGVKPGATKGRKAAGVTQRLSSSSVSTQGTKTRAGSQGTSFSGSRSSSAGDIMASRSTVSTSKRSTTAGSKVGTSVYLDLAYLPSSHAASTVDVTLIPTFESLMMHEWYRETQEKQRQLGITVLGSNSTVAMQEETFPACKIIMSTVTSSLNTWQKKKLCSLFNHASLSLLFKASVHGYNANTFHQKCNMQGPTVIVAYNKSGYVFGAFTSKNYAQTGQQIVDDKAFLFSFNSKEIKEDPLRVVSGNPQYTLCDNGPNFVSLVFLYNNTSAVYSNPGTYQFDPLKMHGNDLQLTECEVYRVEDCGGLMEKPWRNMQWNSEKKAALLSTISGWKPSVSSVKQARILLVGPVGAGKSSFYNSINSVFKGYVSMQANTGIAGTSLTTQFRTYYIKPGSGVSDVPFTLCDSMGLEEGLNTGLDVDDFASILKGHIRDRYQFNPSMPIQPESPHFNKSPGLKDKIHCVMYVIDTCKVKLLSDKMIDKFAVFRRKTNQLGIPQLVLLTKVDEACPLVAEDLKNIYQSHYINKMMQEVSTQLGVSLSAVVPVKNYCQELEIDSQTDILLLNAVVQMLRAAEGFFDDLYNYEGLVGPVGAGKLSFFNSINSVFKGYVSMQANTGTAGTSLTTQDKIHCVVYVIDTCKVKLLSDKCTSPDFKVWFCSSGIPQLVLLTKVDETCPLELSVQLEVSLSAVVPVKNYCHELEIIMSTVTSSLNKWQKKQLCSLFNHVKLSLLFKASVHGYNAAAFHQKCDKQGPTVIVAYNKSGYVFGAFTSKDYAQSGQNVVDDKAFLFSFNDKEMKEDPLRVFSGNPQFAFTDTGPNFGSLIFLYNDTANAYSNPGTYQFDPQKMHGNDLELTECEALLSTISGWKPSVSSVKQARILLVGPVGAGKSSFYNSINSAFRGYVSMQANTGTAGTSLTTQFRTYYIRPSNNITHVPFILCDTMGLEDGVNTGLDVDDFASILKGHIQDKYQFNPSMPIQPDSPHFNESPGLKDKIHCVVYVIDIRVKLLPDKIIEKFVIFRKKANQLGIPQLVLLTKVDEACPLVAKDLKNVYQSYYVNKMMQEVSYQLGVSLSAVIPVKNYYQELEIDSPTDILLLNAVVQMLRAAEGYFDDFYNPEESVNFSIAQGTLHQFDYPGRQFSTSDVLWSEMLLYKVSFRTYYIKPGSGVSHVPFTLCDSMGLEEGLHTGLDVDDFASILKG</sequence>
<comment type="caution">
    <text evidence="3">The sequence shown here is derived from an EMBL/GenBank/DDBJ whole genome shotgun (WGS) entry which is preliminary data.</text>
</comment>
<dbReference type="PANTHER" id="PTHR13843">
    <property type="entry name" value="MICROTUBULE-ASSOCIATED PROTEIN"/>
    <property type="match status" value="1"/>
</dbReference>
<feature type="compositionally biased region" description="Polar residues" evidence="1">
    <location>
        <begin position="1064"/>
        <end position="1078"/>
    </location>
</feature>
<feature type="compositionally biased region" description="Polar residues" evidence="1">
    <location>
        <begin position="1007"/>
        <end position="1028"/>
    </location>
</feature>
<organism evidence="3 4">
    <name type="scientific">Labeo rohita</name>
    <name type="common">Indian major carp</name>
    <name type="synonym">Cyprinus rohita</name>
    <dbReference type="NCBI Taxonomy" id="84645"/>
    <lineage>
        <taxon>Eukaryota</taxon>
        <taxon>Metazoa</taxon>
        <taxon>Chordata</taxon>
        <taxon>Craniata</taxon>
        <taxon>Vertebrata</taxon>
        <taxon>Euteleostomi</taxon>
        <taxon>Actinopterygii</taxon>
        <taxon>Neopterygii</taxon>
        <taxon>Teleostei</taxon>
        <taxon>Ostariophysi</taxon>
        <taxon>Cypriniformes</taxon>
        <taxon>Cyprinidae</taxon>
        <taxon>Labeoninae</taxon>
        <taxon>Labeonini</taxon>
        <taxon>Labeo</taxon>
    </lineage>
</organism>
<dbReference type="Gene3D" id="3.40.50.300">
    <property type="entry name" value="P-loop containing nucleotide triphosphate hydrolases"/>
    <property type="match status" value="2"/>
</dbReference>
<feature type="compositionally biased region" description="Basic and acidic residues" evidence="1">
    <location>
        <begin position="515"/>
        <end position="531"/>
    </location>
</feature>
<evidence type="ECO:0000313" key="3">
    <source>
        <dbReference type="EMBL" id="KAI2667713.1"/>
    </source>
</evidence>
<dbReference type="SUPFAM" id="SSF52540">
    <property type="entry name" value="P-loop containing nucleoside triphosphate hydrolases"/>
    <property type="match status" value="2"/>
</dbReference>
<reference evidence="3 4" key="1">
    <citation type="submission" date="2022-01" db="EMBL/GenBank/DDBJ databases">
        <title>A high-quality chromosome-level genome assembly of rohu carp, Labeo rohita.</title>
        <authorList>
            <person name="Arick M.A. II"/>
            <person name="Hsu C.-Y."/>
            <person name="Magbanua Z."/>
            <person name="Pechanova O."/>
            <person name="Grover C."/>
            <person name="Miller E."/>
            <person name="Thrash A."/>
            <person name="Ezzel L."/>
            <person name="Alam S."/>
            <person name="Benzie J."/>
            <person name="Hamilton M."/>
            <person name="Karsi A."/>
            <person name="Lawrence M.L."/>
            <person name="Peterson D.G."/>
        </authorList>
    </citation>
    <scope>NUCLEOTIDE SEQUENCE [LARGE SCALE GENOMIC DNA]</scope>
    <source>
        <strain evidence="4">BAU-BD-2019</strain>
        <tissue evidence="3">Blood</tissue>
    </source>
</reference>
<dbReference type="InterPro" id="IPR027417">
    <property type="entry name" value="P-loop_NTPase"/>
</dbReference>
<dbReference type="SMART" id="SM00584">
    <property type="entry name" value="TLDc"/>
    <property type="match status" value="2"/>
</dbReference>
<keyword evidence="4" id="KW-1185">Reference proteome</keyword>
<feature type="compositionally biased region" description="Low complexity" evidence="1">
    <location>
        <begin position="1144"/>
        <end position="1176"/>
    </location>
</feature>
<feature type="compositionally biased region" description="Basic and acidic residues" evidence="1">
    <location>
        <begin position="594"/>
        <end position="617"/>
    </location>
</feature>
<name>A0ABQ8MXZ6_LABRO</name>
<feature type="region of interest" description="Disordered" evidence="1">
    <location>
        <begin position="972"/>
        <end position="1030"/>
    </location>
</feature>
<evidence type="ECO:0000259" key="2">
    <source>
        <dbReference type="PROSITE" id="PS51886"/>
    </source>
</evidence>
<feature type="compositionally biased region" description="Basic and acidic residues" evidence="1">
    <location>
        <begin position="560"/>
        <end position="571"/>
    </location>
</feature>
<dbReference type="Pfam" id="PF23415">
    <property type="entry name" value="MAPB1_N"/>
    <property type="match status" value="1"/>
</dbReference>
<dbReference type="InterPro" id="IPR056617">
    <property type="entry name" value="MAP1B/S_N"/>
</dbReference>
<feature type="compositionally biased region" description="Polar residues" evidence="1">
    <location>
        <begin position="861"/>
        <end position="886"/>
    </location>
</feature>
<evidence type="ECO:0000313" key="4">
    <source>
        <dbReference type="Proteomes" id="UP000830375"/>
    </source>
</evidence>
<feature type="compositionally biased region" description="Pro residues" evidence="1">
    <location>
        <begin position="1084"/>
        <end position="1101"/>
    </location>
</feature>
<feature type="compositionally biased region" description="Polar residues" evidence="1">
    <location>
        <begin position="618"/>
        <end position="628"/>
    </location>
</feature>
<feature type="region of interest" description="Disordered" evidence="1">
    <location>
        <begin position="1051"/>
        <end position="1176"/>
    </location>
</feature>
<dbReference type="Pfam" id="PF25281">
    <property type="entry name" value="MBL_MAP1B"/>
    <property type="match status" value="1"/>
</dbReference>
<feature type="region of interest" description="Disordered" evidence="1">
    <location>
        <begin position="483"/>
        <end position="673"/>
    </location>
</feature>
<dbReference type="PANTHER" id="PTHR13843:SF11">
    <property type="entry name" value="MICROTUBULE-ASSOCIATED PROTEIN 1S"/>
    <property type="match status" value="1"/>
</dbReference>
<feature type="compositionally biased region" description="Polar residues" evidence="1">
    <location>
        <begin position="982"/>
        <end position="992"/>
    </location>
</feature>
<accession>A0ABQ8MXZ6</accession>
<gene>
    <name evidence="3" type="ORF">H4Q32_004274</name>
</gene>
<dbReference type="Proteomes" id="UP000830375">
    <property type="component" value="Unassembled WGS sequence"/>
</dbReference>
<dbReference type="Pfam" id="PF07534">
    <property type="entry name" value="TLD"/>
    <property type="match status" value="2"/>
</dbReference>
<dbReference type="PROSITE" id="PS51886">
    <property type="entry name" value="TLDC"/>
    <property type="match status" value="2"/>
</dbReference>
<dbReference type="EMBL" id="JACTAM010000002">
    <property type="protein sequence ID" value="KAI2667713.1"/>
    <property type="molecule type" value="Genomic_DNA"/>
</dbReference>
<dbReference type="InterPro" id="IPR026074">
    <property type="entry name" value="MAP1"/>
</dbReference>
<feature type="domain" description="TLDc" evidence="2">
    <location>
        <begin position="1809"/>
        <end position="1965"/>
    </location>
</feature>
<evidence type="ECO:0000256" key="1">
    <source>
        <dbReference type="SAM" id="MobiDB-lite"/>
    </source>
</evidence>
<protein>
    <recommendedName>
        <fullName evidence="2">TLDc domain-containing protein</fullName>
    </recommendedName>
</protein>
<dbReference type="InterPro" id="IPR057480">
    <property type="entry name" value="MAP1A/B/S-like_MBL"/>
</dbReference>
<dbReference type="InterPro" id="IPR006571">
    <property type="entry name" value="TLDc_dom"/>
</dbReference>
<dbReference type="CDD" id="cd00882">
    <property type="entry name" value="Ras_like_GTPase"/>
    <property type="match status" value="2"/>
</dbReference>
<feature type="compositionally biased region" description="Polar residues" evidence="1">
    <location>
        <begin position="1127"/>
        <end position="1143"/>
    </location>
</feature>
<feature type="region of interest" description="Disordered" evidence="1">
    <location>
        <begin position="820"/>
        <end position="840"/>
    </location>
</feature>
<feature type="domain" description="TLDc" evidence="2">
    <location>
        <begin position="1250"/>
        <end position="1411"/>
    </location>
</feature>
<feature type="region of interest" description="Disordered" evidence="1">
    <location>
        <begin position="860"/>
        <end position="886"/>
    </location>
</feature>
<proteinExistence type="predicted"/>